<name>A0A6J5FKL1_9BURK</name>
<reference evidence="1 2" key="1">
    <citation type="submission" date="2020-04" db="EMBL/GenBank/DDBJ databases">
        <authorList>
            <person name="De Canck E."/>
        </authorList>
    </citation>
    <scope>NUCLEOTIDE SEQUENCE [LARGE SCALE GENOMIC DNA]</scope>
    <source>
        <strain evidence="1 2">LMG 28688</strain>
    </source>
</reference>
<accession>A0A6J5FKL1</accession>
<dbReference type="EMBL" id="CADIKL010000005">
    <property type="protein sequence ID" value="CAB3782110.1"/>
    <property type="molecule type" value="Genomic_DNA"/>
</dbReference>
<dbReference type="RefSeq" id="WP_115783739.1">
    <property type="nucleotide sequence ID" value="NZ_CADIKL010000005.1"/>
</dbReference>
<proteinExistence type="predicted"/>
<evidence type="ECO:0000313" key="1">
    <source>
        <dbReference type="EMBL" id="CAB3782110.1"/>
    </source>
</evidence>
<protein>
    <submittedName>
        <fullName evidence="1">Uncharacterized protein</fullName>
    </submittedName>
</protein>
<keyword evidence="2" id="KW-1185">Reference proteome</keyword>
<dbReference type="AlphaFoldDB" id="A0A6J5FKL1"/>
<gene>
    <name evidence="1" type="ORF">LMG28688_01431</name>
</gene>
<dbReference type="Proteomes" id="UP000494119">
    <property type="component" value="Unassembled WGS sequence"/>
</dbReference>
<organism evidence="1 2">
    <name type="scientific">Paraburkholderia caffeinitolerans</name>
    <dbReference type="NCBI Taxonomy" id="1723730"/>
    <lineage>
        <taxon>Bacteria</taxon>
        <taxon>Pseudomonadati</taxon>
        <taxon>Pseudomonadota</taxon>
        <taxon>Betaproteobacteria</taxon>
        <taxon>Burkholderiales</taxon>
        <taxon>Burkholderiaceae</taxon>
        <taxon>Paraburkholderia</taxon>
    </lineage>
</organism>
<sequence length="65" mass="6847">MNSFETPVIAVSPYLATRSAEAVVRVSADKKASLYAVMLQAPMNALASNISDRADVSSVAILGYN</sequence>
<evidence type="ECO:0000313" key="2">
    <source>
        <dbReference type="Proteomes" id="UP000494119"/>
    </source>
</evidence>